<feature type="region of interest" description="Disordered" evidence="7">
    <location>
        <begin position="117"/>
        <end position="173"/>
    </location>
</feature>
<dbReference type="PANTHER" id="PTHR42953:SF1">
    <property type="entry name" value="METAL-BINDING PROTEIN HI_0362-RELATED"/>
    <property type="match status" value="1"/>
</dbReference>
<dbReference type="Pfam" id="PF01297">
    <property type="entry name" value="ZnuA"/>
    <property type="match status" value="1"/>
</dbReference>
<dbReference type="Proteomes" id="UP000005714">
    <property type="component" value="Unassembled WGS sequence"/>
</dbReference>
<gene>
    <name evidence="9" type="ORF">HMPREF0183_1197</name>
</gene>
<dbReference type="RefSeq" id="WP_005883845.1">
    <property type="nucleotide sequence ID" value="NZ_ADNU01000036.1"/>
</dbReference>
<keyword evidence="4 8" id="KW-0732">Signal</keyword>
<keyword evidence="3" id="KW-0479">Metal-binding</keyword>
<dbReference type="GO" id="GO:0007155">
    <property type="term" value="P:cell adhesion"/>
    <property type="evidence" value="ECO:0007669"/>
    <property type="project" value="InterPro"/>
</dbReference>
<dbReference type="InterPro" id="IPR050492">
    <property type="entry name" value="Bact_metal-bind_prot9"/>
</dbReference>
<dbReference type="eggNOG" id="COG0803">
    <property type="taxonomic scope" value="Bacteria"/>
</dbReference>
<dbReference type="InterPro" id="IPR006127">
    <property type="entry name" value="ZnuA-like"/>
</dbReference>
<dbReference type="GO" id="GO:0046872">
    <property type="term" value="F:metal ion binding"/>
    <property type="evidence" value="ECO:0007669"/>
    <property type="project" value="UniProtKB-KW"/>
</dbReference>
<comment type="subcellular location">
    <subcellularLocation>
        <location evidence="1">Cell envelope</location>
    </subcellularLocation>
</comment>
<name>D4YMN7_9MICO</name>
<dbReference type="InterPro" id="IPR006128">
    <property type="entry name" value="Lipoprotein_PsaA-like"/>
</dbReference>
<protein>
    <submittedName>
        <fullName evidence="9">ABC transporter, substrate-binding protein</fullName>
    </submittedName>
</protein>
<dbReference type="GO" id="GO:0030001">
    <property type="term" value="P:metal ion transport"/>
    <property type="evidence" value="ECO:0007669"/>
    <property type="project" value="InterPro"/>
</dbReference>
<comment type="similarity">
    <text evidence="5">Belongs to the bacterial solute-binding protein 9 family.</text>
</comment>
<dbReference type="Gene3D" id="3.40.50.1980">
    <property type="entry name" value="Nitrogenase molybdenum iron protein domain"/>
    <property type="match status" value="2"/>
</dbReference>
<dbReference type="OrthoDB" id="5296019at2"/>
<evidence type="ECO:0000256" key="3">
    <source>
        <dbReference type="ARBA" id="ARBA00022723"/>
    </source>
</evidence>
<evidence type="ECO:0000256" key="2">
    <source>
        <dbReference type="ARBA" id="ARBA00022448"/>
    </source>
</evidence>
<comment type="caution">
    <text evidence="9">The sequence shown here is derived from an EMBL/GenBank/DDBJ whole genome shotgun (WGS) entry which is preliminary data.</text>
</comment>
<feature type="signal peptide" evidence="8">
    <location>
        <begin position="1"/>
        <end position="21"/>
    </location>
</feature>
<dbReference type="AlphaFoldDB" id="D4YMN7"/>
<dbReference type="PRINTS" id="PR00690">
    <property type="entry name" value="ADHESNFAMILY"/>
</dbReference>
<keyword evidence="6" id="KW-0175">Coiled coil</keyword>
<evidence type="ECO:0000313" key="10">
    <source>
        <dbReference type="Proteomes" id="UP000005714"/>
    </source>
</evidence>
<sequence>MKSLRIASVAVCAAGALVLSACGSQSGDSGGDKLNVVTSTNVYADIAQTVGGDAVDVTPIIDDASKDPHSYEATTEDQLKLSKADVVVQNGGGYDAFMTTLLEASDSEPEVVDAVSVSGLPGSAGLSNEPHGHEGHDHGEEGHEGHDHGEEGHEGHDHEHGEEDHDHEGHDHGAFNEHVWYSVPTMIKLVDEVAETMSEKSPEHKDEFTKNADDLRGKLEELNKKITDAQSQNKGKKAAATEPVPLWLFEDMGLEPVTPPEFLSAIEEGNDAPPLVFKKAQDQLKNKEVAILGYNTQATNEQAESLKKAADDAGIPVVDMAETMPKDSNYVDWISGYVDEVNSALK</sequence>
<evidence type="ECO:0000256" key="7">
    <source>
        <dbReference type="SAM" id="MobiDB-lite"/>
    </source>
</evidence>
<reference evidence="9 10" key="1">
    <citation type="submission" date="2010-04" db="EMBL/GenBank/DDBJ databases">
        <authorList>
            <person name="Qin X."/>
            <person name="Bachman B."/>
            <person name="Battles P."/>
            <person name="Bell A."/>
            <person name="Bess C."/>
            <person name="Bickham C."/>
            <person name="Chaboub L."/>
            <person name="Chen D."/>
            <person name="Coyle M."/>
            <person name="Deiros D.R."/>
            <person name="Dinh H."/>
            <person name="Forbes L."/>
            <person name="Fowler G."/>
            <person name="Francisco L."/>
            <person name="Fu Q."/>
            <person name="Gubbala S."/>
            <person name="Hale W."/>
            <person name="Han Y."/>
            <person name="Hemphill L."/>
            <person name="Highlander S.K."/>
            <person name="Hirani K."/>
            <person name="Hogues M."/>
            <person name="Jackson L."/>
            <person name="Jakkamsetti A."/>
            <person name="Javaid M."/>
            <person name="Jiang H."/>
            <person name="Korchina V."/>
            <person name="Kovar C."/>
            <person name="Lara F."/>
            <person name="Lee S."/>
            <person name="Mata R."/>
            <person name="Mathew T."/>
            <person name="Moen C."/>
            <person name="Morales K."/>
            <person name="Munidasa M."/>
            <person name="Nazareth L."/>
            <person name="Ngo R."/>
            <person name="Nguyen L."/>
            <person name="Okwuonu G."/>
            <person name="Ongeri F."/>
            <person name="Patil S."/>
            <person name="Petrosino J."/>
            <person name="Pham C."/>
            <person name="Pham P."/>
            <person name="Pu L.-L."/>
            <person name="Puazo M."/>
            <person name="Raj R."/>
            <person name="Reid J."/>
            <person name="Rouhana J."/>
            <person name="Saada N."/>
            <person name="Shang Y."/>
            <person name="Simmons D."/>
            <person name="Thornton R."/>
            <person name="Warren J."/>
            <person name="Weissenberger G."/>
            <person name="Zhang J."/>
            <person name="Zhang L."/>
            <person name="Zhou C."/>
            <person name="Zhu D."/>
            <person name="Muzny D."/>
            <person name="Worley K."/>
            <person name="Gibbs R."/>
        </authorList>
    </citation>
    <scope>NUCLEOTIDE SEQUENCE [LARGE SCALE GENOMIC DNA]</scope>
    <source>
        <strain evidence="9 10">ATCC 49030</strain>
    </source>
</reference>
<dbReference type="SUPFAM" id="SSF53807">
    <property type="entry name" value="Helical backbone' metal receptor"/>
    <property type="match status" value="1"/>
</dbReference>
<evidence type="ECO:0000256" key="4">
    <source>
        <dbReference type="ARBA" id="ARBA00022729"/>
    </source>
</evidence>
<dbReference type="PROSITE" id="PS51257">
    <property type="entry name" value="PROKAR_LIPOPROTEIN"/>
    <property type="match status" value="1"/>
</dbReference>
<feature type="compositionally biased region" description="Basic and acidic residues" evidence="7">
    <location>
        <begin position="130"/>
        <end position="173"/>
    </location>
</feature>
<dbReference type="EMBL" id="ADNU01000036">
    <property type="protein sequence ID" value="EFG47555.1"/>
    <property type="molecule type" value="Genomic_DNA"/>
</dbReference>
<feature type="chain" id="PRO_5039118528" evidence="8">
    <location>
        <begin position="22"/>
        <end position="346"/>
    </location>
</feature>
<accession>D4YMN7</accession>
<dbReference type="STRING" id="585530.HMPREF0183_1197"/>
<proteinExistence type="inferred from homology"/>
<evidence type="ECO:0000256" key="1">
    <source>
        <dbReference type="ARBA" id="ARBA00004196"/>
    </source>
</evidence>
<keyword evidence="2 5" id="KW-0813">Transport</keyword>
<evidence type="ECO:0000256" key="8">
    <source>
        <dbReference type="SAM" id="SignalP"/>
    </source>
</evidence>
<evidence type="ECO:0000256" key="5">
    <source>
        <dbReference type="RuleBase" id="RU003512"/>
    </source>
</evidence>
<feature type="coiled-coil region" evidence="6">
    <location>
        <begin position="205"/>
        <end position="239"/>
    </location>
</feature>
<evidence type="ECO:0000256" key="6">
    <source>
        <dbReference type="SAM" id="Coils"/>
    </source>
</evidence>
<evidence type="ECO:0000313" key="9">
    <source>
        <dbReference type="EMBL" id="EFG47555.1"/>
    </source>
</evidence>
<dbReference type="PANTHER" id="PTHR42953">
    <property type="entry name" value="HIGH-AFFINITY ZINC UPTAKE SYSTEM PROTEIN ZNUA-RELATED"/>
    <property type="match status" value="1"/>
</dbReference>
<organism evidence="9 10">
    <name type="scientific">Brevibacterium mcbrellneri ATCC 49030</name>
    <dbReference type="NCBI Taxonomy" id="585530"/>
    <lineage>
        <taxon>Bacteria</taxon>
        <taxon>Bacillati</taxon>
        <taxon>Actinomycetota</taxon>
        <taxon>Actinomycetes</taxon>
        <taxon>Micrococcales</taxon>
        <taxon>Brevibacteriaceae</taxon>
        <taxon>Brevibacterium</taxon>
    </lineage>
</organism>
<keyword evidence="10" id="KW-1185">Reference proteome</keyword>
<dbReference type="GO" id="GO:0030313">
    <property type="term" value="C:cell envelope"/>
    <property type="evidence" value="ECO:0007669"/>
    <property type="project" value="UniProtKB-SubCell"/>
</dbReference>